<keyword evidence="3" id="KW-1185">Reference proteome</keyword>
<gene>
    <name evidence="2" type="ORF">SAMN05216272_111191</name>
</gene>
<dbReference type="Pfam" id="PF11939">
    <property type="entry name" value="NiFe-hyd_HybE"/>
    <property type="match status" value="1"/>
</dbReference>
<reference evidence="3" key="1">
    <citation type="submission" date="2016-10" db="EMBL/GenBank/DDBJ databases">
        <authorList>
            <person name="Varghese N."/>
            <person name="Submissions S."/>
        </authorList>
    </citation>
    <scope>NUCLEOTIDE SEQUENCE [LARGE SCALE GENOMIC DNA]</scope>
    <source>
        <strain evidence="3">CCM 7469</strain>
    </source>
</reference>
<sequence>MTDPVLPAATPDSAAAQRAEALAARFRDIAATRMRGLPLVNPALQVETLGFARQAAGEDASPGLLGVLITPWCMNLIWLPDHRAAAPADGDLLEHHFGGQRLSFIGARDEVFGPYQSCSLFSPMFEFADQQSARDTAAQVLALLRQAPSNQRAALNRRALLFGRLPGAAG</sequence>
<name>A0A1G8LJL4_9PSED</name>
<dbReference type="InterPro" id="IPR023994">
    <property type="entry name" value="NiFe-hyd_HybE"/>
</dbReference>
<dbReference type="Proteomes" id="UP000199636">
    <property type="component" value="Unassembled WGS sequence"/>
</dbReference>
<comment type="similarity">
    <text evidence="1">Belongs to the HupJ family.</text>
</comment>
<dbReference type="AlphaFoldDB" id="A0A1G8LJL4"/>
<dbReference type="Gene3D" id="3.30.1460.40">
    <property type="entry name" value="[NiFe]-hydrogenase assembly chaperone, HybE"/>
    <property type="match status" value="1"/>
</dbReference>
<evidence type="ECO:0000313" key="3">
    <source>
        <dbReference type="Proteomes" id="UP000199636"/>
    </source>
</evidence>
<dbReference type="RefSeq" id="WP_090267022.1">
    <property type="nucleotide sequence ID" value="NZ_FNDS01000011.1"/>
</dbReference>
<organism evidence="2 3">
    <name type="scientific">Pseudomonas panipatensis</name>
    <dbReference type="NCBI Taxonomy" id="428992"/>
    <lineage>
        <taxon>Bacteria</taxon>
        <taxon>Pseudomonadati</taxon>
        <taxon>Pseudomonadota</taxon>
        <taxon>Gammaproteobacteria</taxon>
        <taxon>Pseudomonadales</taxon>
        <taxon>Pseudomonadaceae</taxon>
        <taxon>Pseudomonas</taxon>
    </lineage>
</organism>
<evidence type="ECO:0000256" key="1">
    <source>
        <dbReference type="ARBA" id="ARBA00006532"/>
    </source>
</evidence>
<dbReference type="STRING" id="428992.SAMN05216272_111191"/>
<dbReference type="InterPro" id="IPR038530">
    <property type="entry name" value="NiFe-hyd_HybE_sf"/>
</dbReference>
<evidence type="ECO:0000313" key="2">
    <source>
        <dbReference type="EMBL" id="SDI55884.1"/>
    </source>
</evidence>
<dbReference type="EMBL" id="FNDS01000011">
    <property type="protein sequence ID" value="SDI55884.1"/>
    <property type="molecule type" value="Genomic_DNA"/>
</dbReference>
<proteinExistence type="inferred from homology"/>
<dbReference type="OrthoDB" id="7060130at2"/>
<dbReference type="NCBIfam" id="TIGR03993">
    <property type="entry name" value="hydrog_HybE"/>
    <property type="match status" value="1"/>
</dbReference>
<protein>
    <submittedName>
        <fullName evidence="2">[NiFe] hydrogenase assembly chaperone, HybE family</fullName>
    </submittedName>
</protein>
<accession>A0A1G8LJL4</accession>